<organism evidence="1 2">
    <name type="scientific">Meloidogyne enterolobii</name>
    <name type="common">Root-knot nematode worm</name>
    <name type="synonym">Meloidogyne mayaguensis</name>
    <dbReference type="NCBI Taxonomy" id="390850"/>
    <lineage>
        <taxon>Eukaryota</taxon>
        <taxon>Metazoa</taxon>
        <taxon>Ecdysozoa</taxon>
        <taxon>Nematoda</taxon>
        <taxon>Chromadorea</taxon>
        <taxon>Rhabditida</taxon>
        <taxon>Tylenchina</taxon>
        <taxon>Tylenchomorpha</taxon>
        <taxon>Tylenchoidea</taxon>
        <taxon>Meloidogynidae</taxon>
        <taxon>Meloidogyninae</taxon>
        <taxon>Meloidogyne</taxon>
    </lineage>
</organism>
<dbReference type="AlphaFoldDB" id="A0A6V7WQ11"/>
<dbReference type="EMBL" id="CAJEWN010000731">
    <property type="protein sequence ID" value="CAD2189090.1"/>
    <property type="molecule type" value="Genomic_DNA"/>
</dbReference>
<proteinExistence type="predicted"/>
<comment type="caution">
    <text evidence="1">The sequence shown here is derived from an EMBL/GenBank/DDBJ whole genome shotgun (WGS) entry which is preliminary data.</text>
</comment>
<evidence type="ECO:0000313" key="2">
    <source>
        <dbReference type="Proteomes" id="UP000580250"/>
    </source>
</evidence>
<accession>A0A6V7WQ11</accession>
<gene>
    <name evidence="1" type="ORF">MENT_LOCUS41788</name>
</gene>
<name>A0A6V7WQ11_MELEN</name>
<protein>
    <submittedName>
        <fullName evidence="1">Uncharacterized protein</fullName>
    </submittedName>
</protein>
<sequence>MEVKFYIFLLFCASIKSEVHQHQNDVIEEVNEYLSAFSNLASPMADWLEHLEVAKQTTLDLMKMSGPKESKEYQAMMNLNRGMKNSFNNLDVNLQNIQGNVLDMFDISTYLNQVAMRIASLSLTADYATDPAFNRNVPIKQAFINACVGENGPEQILMKISRLTRLSCKSTSEEMENLHSEALNLFLYIENYLQLEEKDYLDEYSKIRNKFLDGQYALDYATAVENLESLKDDIVEKLFKKTTVFLDQVFDLIREGTSHNEQCILSSALTGNKEQTSAIQFMSEQIMTDISKVINLALLCANTTFIDPESIEEYKKLNVNHGIKIITFMKSWITKKLDLYWPNVMLTRAFEAIKDEEIQLISYNQSAERIGKELLKRGLPGFHFHVLITPYWLEGDESLYGPICFNDTVSQCNKTTNFKKVNVMSFRQRIEPHTHAISAHAWLEKNGKNITKIITKHKNLKSLGTIIYYVYGAIGSLITKEGFSGFVFLFNKAWTWSGSWIDFGLFSHSSNTISGYEKLEYGENNLLSAYRYNLFLFV</sequence>
<dbReference type="Proteomes" id="UP000580250">
    <property type="component" value="Unassembled WGS sequence"/>
</dbReference>
<evidence type="ECO:0000313" key="1">
    <source>
        <dbReference type="EMBL" id="CAD2189090.1"/>
    </source>
</evidence>
<reference evidence="1 2" key="1">
    <citation type="submission" date="2020-08" db="EMBL/GenBank/DDBJ databases">
        <authorList>
            <person name="Koutsovoulos G."/>
            <person name="Danchin GJ E."/>
        </authorList>
    </citation>
    <scope>NUCLEOTIDE SEQUENCE [LARGE SCALE GENOMIC DNA]</scope>
</reference>